<evidence type="ECO:0000259" key="5">
    <source>
        <dbReference type="SMART" id="SM00849"/>
    </source>
</evidence>
<dbReference type="Pfam" id="PF16123">
    <property type="entry name" value="HAGH_C"/>
    <property type="match status" value="1"/>
</dbReference>
<keyword evidence="2 6" id="KW-0378">Hydrolase</keyword>
<evidence type="ECO:0000313" key="6">
    <source>
        <dbReference type="EMBL" id="EJT49611.1"/>
    </source>
</evidence>
<gene>
    <name evidence="6" type="ORF">A1Q1_01240</name>
</gene>
<feature type="region of interest" description="Disordered" evidence="4">
    <location>
        <begin position="111"/>
        <end position="143"/>
    </location>
</feature>
<proteinExistence type="predicted"/>
<dbReference type="GeneID" id="25984754"/>
<accession>J5T7P2</accession>
<dbReference type="Pfam" id="PF00753">
    <property type="entry name" value="Lactamase_B"/>
    <property type="match status" value="1"/>
</dbReference>
<sequence length="237" mass="25901">MKVIPVQARSDNWMYLGETAVVDPYDAPKIDQAAKDHGANVSCAVTPEADVSQVTRLITTHHHFDHSGGNEAFLHPGIKVYAGSEKAPGANVIVKDGDEFDIGDIHVKIRSASTSRTRRPASAVSSPETRSSSPAAAASSREMHDALTKLGKLPEDTLVFNGHEYTMGSAKFGHHIEPHNEAIKRLMENAQASDCTTGKSTIGDEKQWNVFMRLDTPEAQWDPVKVMQGLRDLKNEF</sequence>
<keyword evidence="1" id="KW-0479">Metal-binding</keyword>
<dbReference type="RefSeq" id="XP_014179788.1">
    <property type="nucleotide sequence ID" value="XM_014324313.1"/>
</dbReference>
<dbReference type="HOGENOM" id="CLU_030571_4_0_1"/>
<dbReference type="GO" id="GO:0046872">
    <property type="term" value="F:metal ion binding"/>
    <property type="evidence" value="ECO:0007669"/>
    <property type="project" value="UniProtKB-KW"/>
</dbReference>
<evidence type="ECO:0000256" key="1">
    <source>
        <dbReference type="ARBA" id="ARBA00022723"/>
    </source>
</evidence>
<evidence type="ECO:0000256" key="4">
    <source>
        <dbReference type="SAM" id="MobiDB-lite"/>
    </source>
</evidence>
<dbReference type="SUPFAM" id="SSF56281">
    <property type="entry name" value="Metallo-hydrolase/oxidoreductase"/>
    <property type="match status" value="1"/>
</dbReference>
<name>J5T7P2_TRIAS</name>
<evidence type="ECO:0000313" key="7">
    <source>
        <dbReference type="Proteomes" id="UP000002748"/>
    </source>
</evidence>
<reference evidence="6 7" key="1">
    <citation type="journal article" date="2012" name="Eukaryot. Cell">
        <title>Draft genome sequence of CBS 2479, the standard type strain of Trichosporon asahii.</title>
        <authorList>
            <person name="Yang R.Y."/>
            <person name="Li H.T."/>
            <person name="Zhu H."/>
            <person name="Zhou G.P."/>
            <person name="Wang M."/>
            <person name="Wang L."/>
        </authorList>
    </citation>
    <scope>NUCLEOTIDE SEQUENCE [LARGE SCALE GENOMIC DNA]</scope>
    <source>
        <strain evidence="7">ATCC 90039 / CBS 2479 / JCM 2466 / KCTC 7840 / NCYC 2677 / UAMH 7654</strain>
    </source>
</reference>
<organism evidence="6 7">
    <name type="scientific">Trichosporon asahii var. asahii (strain ATCC 90039 / CBS 2479 / JCM 2466 / KCTC 7840 / NBRC 103889/ NCYC 2677 / UAMH 7654)</name>
    <name type="common">Yeast</name>
    <dbReference type="NCBI Taxonomy" id="1186058"/>
    <lineage>
        <taxon>Eukaryota</taxon>
        <taxon>Fungi</taxon>
        <taxon>Dikarya</taxon>
        <taxon>Basidiomycota</taxon>
        <taxon>Agaricomycotina</taxon>
        <taxon>Tremellomycetes</taxon>
        <taxon>Trichosporonales</taxon>
        <taxon>Trichosporonaceae</taxon>
        <taxon>Trichosporon</taxon>
    </lineage>
</organism>
<feature type="compositionally biased region" description="Low complexity" evidence="4">
    <location>
        <begin position="111"/>
        <end position="140"/>
    </location>
</feature>
<comment type="caution">
    <text evidence="6">The sequence shown here is derived from an EMBL/GenBank/DDBJ whole genome shotgun (WGS) entry which is preliminary data.</text>
</comment>
<dbReference type="EMBL" id="ALBS01000165">
    <property type="protein sequence ID" value="EJT49611.1"/>
    <property type="molecule type" value="Genomic_DNA"/>
</dbReference>
<dbReference type="InterPro" id="IPR001279">
    <property type="entry name" value="Metallo-B-lactamas"/>
</dbReference>
<dbReference type="InterPro" id="IPR036866">
    <property type="entry name" value="RibonucZ/Hydroxyglut_hydro"/>
</dbReference>
<dbReference type="PANTHER" id="PTHR11935">
    <property type="entry name" value="BETA LACTAMASE DOMAIN"/>
    <property type="match status" value="1"/>
</dbReference>
<dbReference type="OrthoDB" id="515692at2759"/>
<protein>
    <submittedName>
        <fullName evidence="6">Hydroxyacylglutathione hydrolase</fullName>
    </submittedName>
</protein>
<dbReference type="InterPro" id="IPR032282">
    <property type="entry name" value="HAGH_C"/>
</dbReference>
<dbReference type="Proteomes" id="UP000002748">
    <property type="component" value="Unassembled WGS sequence"/>
</dbReference>
<dbReference type="VEuPathDB" id="FungiDB:A1Q1_01240"/>
<dbReference type="Gene3D" id="3.60.15.10">
    <property type="entry name" value="Ribonuclease Z/Hydroxyacylglutathione hydrolase-like"/>
    <property type="match status" value="2"/>
</dbReference>
<keyword evidence="3" id="KW-0862">Zinc</keyword>
<dbReference type="AlphaFoldDB" id="J5T7P2"/>
<dbReference type="KEGG" id="tasa:A1Q1_01240"/>
<evidence type="ECO:0000256" key="2">
    <source>
        <dbReference type="ARBA" id="ARBA00022801"/>
    </source>
</evidence>
<dbReference type="SMART" id="SM00849">
    <property type="entry name" value="Lactamase_B"/>
    <property type="match status" value="1"/>
</dbReference>
<feature type="domain" description="Metallo-beta-lactamase" evidence="5">
    <location>
        <begin position="10"/>
        <end position="163"/>
    </location>
</feature>
<dbReference type="GO" id="GO:0004416">
    <property type="term" value="F:hydroxyacylglutathione hydrolase activity"/>
    <property type="evidence" value="ECO:0007669"/>
    <property type="project" value="TreeGrafter"/>
</dbReference>
<evidence type="ECO:0000256" key="3">
    <source>
        <dbReference type="ARBA" id="ARBA00022833"/>
    </source>
</evidence>
<dbReference type="PANTHER" id="PTHR11935:SF94">
    <property type="entry name" value="TENZING NORGAY, ISOFORM C"/>
    <property type="match status" value="1"/>
</dbReference>